<protein>
    <submittedName>
        <fullName evidence="8">Protein kinase</fullName>
    </submittedName>
</protein>
<dbReference type="PANTHER" id="PTHR43289">
    <property type="entry name" value="MITOGEN-ACTIVATED PROTEIN KINASE KINASE KINASE 20-RELATED"/>
    <property type="match status" value="1"/>
</dbReference>
<proteinExistence type="predicted"/>
<dbReference type="PANTHER" id="PTHR43289:SF34">
    <property type="entry name" value="SERINE_THREONINE-PROTEIN KINASE YBDM-RELATED"/>
    <property type="match status" value="1"/>
</dbReference>
<dbReference type="Gene3D" id="3.30.200.20">
    <property type="entry name" value="Phosphorylase Kinase, domain 1"/>
    <property type="match status" value="1"/>
</dbReference>
<evidence type="ECO:0000256" key="6">
    <source>
        <dbReference type="SAM" id="Phobius"/>
    </source>
</evidence>
<evidence type="ECO:0000256" key="3">
    <source>
        <dbReference type="ARBA" id="ARBA00022777"/>
    </source>
</evidence>
<dbReference type="PROSITE" id="PS00108">
    <property type="entry name" value="PROTEIN_KINASE_ST"/>
    <property type="match status" value="1"/>
</dbReference>
<feature type="domain" description="Protein kinase" evidence="7">
    <location>
        <begin position="8"/>
        <end position="248"/>
    </location>
</feature>
<feature type="region of interest" description="Disordered" evidence="5">
    <location>
        <begin position="501"/>
        <end position="530"/>
    </location>
</feature>
<keyword evidence="6" id="KW-1133">Transmembrane helix</keyword>
<comment type="caution">
    <text evidence="8">The sequence shown here is derived from an EMBL/GenBank/DDBJ whole genome shotgun (WGS) entry which is preliminary data.</text>
</comment>
<evidence type="ECO:0000256" key="5">
    <source>
        <dbReference type="SAM" id="MobiDB-lite"/>
    </source>
</evidence>
<dbReference type="EMBL" id="JBEVCJ010000013">
    <property type="protein sequence ID" value="MET1255804.1"/>
    <property type="molecule type" value="Genomic_DNA"/>
</dbReference>
<name>A0ABV2BV32_9GAMM</name>
<keyword evidence="2" id="KW-0547">Nucleotide-binding</keyword>
<evidence type="ECO:0000256" key="4">
    <source>
        <dbReference type="ARBA" id="ARBA00022840"/>
    </source>
</evidence>
<organism evidence="8 9">
    <name type="scientific">Aliikangiella maris</name>
    <dbReference type="NCBI Taxonomy" id="3162458"/>
    <lineage>
        <taxon>Bacteria</taxon>
        <taxon>Pseudomonadati</taxon>
        <taxon>Pseudomonadota</taxon>
        <taxon>Gammaproteobacteria</taxon>
        <taxon>Oceanospirillales</taxon>
        <taxon>Pleioneaceae</taxon>
        <taxon>Aliikangiella</taxon>
    </lineage>
</organism>
<dbReference type="RefSeq" id="WP_353896389.1">
    <property type="nucleotide sequence ID" value="NZ_JBEVCJ010000013.1"/>
</dbReference>
<feature type="transmembrane region" description="Helical" evidence="6">
    <location>
        <begin position="536"/>
        <end position="553"/>
    </location>
</feature>
<evidence type="ECO:0000256" key="2">
    <source>
        <dbReference type="ARBA" id="ARBA00022741"/>
    </source>
</evidence>
<evidence type="ECO:0000259" key="7">
    <source>
        <dbReference type="PROSITE" id="PS50011"/>
    </source>
</evidence>
<dbReference type="CDD" id="cd14014">
    <property type="entry name" value="STKc_PknB_like"/>
    <property type="match status" value="1"/>
</dbReference>
<keyword evidence="6" id="KW-0812">Transmembrane</keyword>
<evidence type="ECO:0000313" key="8">
    <source>
        <dbReference type="EMBL" id="MET1255804.1"/>
    </source>
</evidence>
<keyword evidence="6" id="KW-0472">Membrane</keyword>
<dbReference type="GO" id="GO:0016301">
    <property type="term" value="F:kinase activity"/>
    <property type="evidence" value="ECO:0007669"/>
    <property type="project" value="UniProtKB-KW"/>
</dbReference>
<evidence type="ECO:0000256" key="1">
    <source>
        <dbReference type="ARBA" id="ARBA00022679"/>
    </source>
</evidence>
<keyword evidence="4" id="KW-0067">ATP-binding</keyword>
<keyword evidence="9" id="KW-1185">Reference proteome</keyword>
<dbReference type="InterPro" id="IPR011009">
    <property type="entry name" value="Kinase-like_dom_sf"/>
</dbReference>
<evidence type="ECO:0000313" key="9">
    <source>
        <dbReference type="Proteomes" id="UP001548189"/>
    </source>
</evidence>
<dbReference type="InterPro" id="IPR008271">
    <property type="entry name" value="Ser/Thr_kinase_AS"/>
</dbReference>
<keyword evidence="3 8" id="KW-0418">Kinase</keyword>
<dbReference type="PROSITE" id="PS50011">
    <property type="entry name" value="PROTEIN_KINASE_DOM"/>
    <property type="match status" value="2"/>
</dbReference>
<dbReference type="SMART" id="SM00220">
    <property type="entry name" value="S_TKc"/>
    <property type="match status" value="2"/>
</dbReference>
<dbReference type="InterPro" id="IPR000719">
    <property type="entry name" value="Prot_kinase_dom"/>
</dbReference>
<dbReference type="Gene3D" id="1.10.510.10">
    <property type="entry name" value="Transferase(Phosphotransferase) domain 1"/>
    <property type="match status" value="2"/>
</dbReference>
<dbReference type="Pfam" id="PF00069">
    <property type="entry name" value="Pkinase"/>
    <property type="match status" value="2"/>
</dbReference>
<accession>A0ABV2BV32</accession>
<feature type="domain" description="Protein kinase" evidence="7">
    <location>
        <begin position="275"/>
        <end position="495"/>
    </location>
</feature>
<dbReference type="Proteomes" id="UP001548189">
    <property type="component" value="Unassembled WGS sequence"/>
</dbReference>
<keyword evidence="1" id="KW-0808">Transferase</keyword>
<reference evidence="8 9" key="1">
    <citation type="submission" date="2024-06" db="EMBL/GenBank/DDBJ databases">
        <authorList>
            <person name="Li F."/>
        </authorList>
    </citation>
    <scope>NUCLEOTIDE SEQUENCE [LARGE SCALE GENOMIC DNA]</scope>
    <source>
        <strain evidence="8 9">GXAS 311</strain>
    </source>
</reference>
<sequence length="557" mass="62447">MLPVLDGYKIQQEIASGGMAKIYDAIQLSLNRSVAIKFLSRKLLSHPEAQTLFEHESLIIARLNHPNIVQIIDKGLTDESQPFFVMEKIIGLDLAMILEEGALPFNKKMDIAVQLCKGLAYAHKNGVIHRDIKPSNVIIDQHGHVKILDFGIALVNDEGHDSQTATSVMGTQGYVAPEQQHDYTKATVASDIYSLGILFDNLFNQSAAEQSSQFRSSTKALAELIKKCCATDPIQRYFTVDQIRDEILRISQGSHLGQSSIQSVESENKDLTNNFNLLDILDESKNKRVYLFQKKSNKQLFVIRRNFKDSAGVKEAKMLISLKHPNIINTFAAVKKDKSATIITEYLAGGSLSNQLIVDFSEQEFLKPAMNICSAIDYAHQNKILHKNLAPNNILFDSKQNPKVCDFGIPSNDESTVNNAYRPPANQAFSEQYDIYSMGAIFHHMLFGVPPNQPLPSNHQKISFRLQKLLDKMLALDPINRPTTAQECFIELKRIADLDANKNSRSTMGKQQARVKKSRVRPRQRANRPPTDHTRILSILLAIAVLCIIALVAKDFI</sequence>
<dbReference type="SUPFAM" id="SSF56112">
    <property type="entry name" value="Protein kinase-like (PK-like)"/>
    <property type="match status" value="2"/>
</dbReference>
<gene>
    <name evidence="8" type="ORF">ABVT43_11760</name>
</gene>
<feature type="compositionally biased region" description="Basic residues" evidence="5">
    <location>
        <begin position="513"/>
        <end position="526"/>
    </location>
</feature>